<evidence type="ECO:0000256" key="4">
    <source>
        <dbReference type="ARBA" id="ARBA00023136"/>
    </source>
</evidence>
<name>A0ABY8ED05_9FIRM</name>
<sequence length="264" mass="29033">MEKRYLTPKEVAQATIKSGIAKANLKLCHMLILGIFAGMFIAFGAYGDIVIMQTLKNIDVGLMKFFGALVFPIGLMLVVMAGAELFTGNNLMTLAFMDKKITLKQLMTNWIVVYIGNFIGSLFLVFVLFKANLFSESATTLSVNIAKAKISLPFGVLFLRAILCNIIVVLAVWMATAAQDIVSKIFACWFPIMLFVLSGYEHSVANMFFIPMGKALGLSVSWIDIFTVNLIPVTLGNIVGGGLIVPIAYYICYVKNNKEKVKNI</sequence>
<keyword evidence="4 6" id="KW-0472">Membrane</keyword>
<dbReference type="EMBL" id="CP120733">
    <property type="protein sequence ID" value="WFD10820.1"/>
    <property type="molecule type" value="Genomic_DNA"/>
</dbReference>
<keyword evidence="2 6" id="KW-0812">Transmembrane</keyword>
<dbReference type="PANTHER" id="PTHR30520:SF6">
    <property type="entry name" value="FORMATE_NITRATE FAMILY TRANSPORTER (EUROFUNG)"/>
    <property type="match status" value="1"/>
</dbReference>
<dbReference type="PROSITE" id="PS01005">
    <property type="entry name" value="FORMATE_NITRITE_TP_1"/>
    <property type="match status" value="1"/>
</dbReference>
<evidence type="ECO:0000256" key="6">
    <source>
        <dbReference type="SAM" id="Phobius"/>
    </source>
</evidence>
<evidence type="ECO:0000313" key="8">
    <source>
        <dbReference type="Proteomes" id="UP001222800"/>
    </source>
</evidence>
<evidence type="ECO:0000256" key="2">
    <source>
        <dbReference type="ARBA" id="ARBA00022692"/>
    </source>
</evidence>
<proteinExistence type="inferred from homology"/>
<feature type="transmembrane region" description="Helical" evidence="6">
    <location>
        <begin position="230"/>
        <end position="252"/>
    </location>
</feature>
<dbReference type="Gene3D" id="1.20.1080.10">
    <property type="entry name" value="Glycerol uptake facilitator protein"/>
    <property type="match status" value="1"/>
</dbReference>
<reference evidence="7 8" key="1">
    <citation type="submission" date="2023-03" db="EMBL/GenBank/DDBJ databases">
        <title>Complete genome sequence of Tepidibacter sp. SWIR-1, isolated from a deep-sea hydrothermal vent.</title>
        <authorList>
            <person name="Li X."/>
        </authorList>
    </citation>
    <scope>NUCLEOTIDE SEQUENCE [LARGE SCALE GENOMIC DNA]</scope>
    <source>
        <strain evidence="7 8">SWIR-1</strain>
    </source>
</reference>
<evidence type="ECO:0000256" key="1">
    <source>
        <dbReference type="ARBA" id="ARBA00004141"/>
    </source>
</evidence>
<protein>
    <submittedName>
        <fullName evidence="7">Formate/nitrite transporter family protein</fullName>
    </submittedName>
</protein>
<gene>
    <name evidence="7" type="ORF">P4S50_01715</name>
</gene>
<dbReference type="InterPro" id="IPR024002">
    <property type="entry name" value="For/NO2_transpt_CS"/>
</dbReference>
<keyword evidence="3 6" id="KW-1133">Transmembrane helix</keyword>
<dbReference type="PANTHER" id="PTHR30520">
    <property type="entry name" value="FORMATE TRANSPORTER-RELATED"/>
    <property type="match status" value="1"/>
</dbReference>
<dbReference type="RefSeq" id="WP_277732786.1">
    <property type="nucleotide sequence ID" value="NZ_CP120733.1"/>
</dbReference>
<feature type="transmembrane region" description="Helical" evidence="6">
    <location>
        <begin position="150"/>
        <end position="173"/>
    </location>
</feature>
<comment type="similarity">
    <text evidence="5">Belongs to the FNT transporter (TC 1.A.16) family.</text>
</comment>
<dbReference type="InterPro" id="IPR023271">
    <property type="entry name" value="Aquaporin-like"/>
</dbReference>
<feature type="transmembrane region" description="Helical" evidence="6">
    <location>
        <begin position="107"/>
        <end position="130"/>
    </location>
</feature>
<evidence type="ECO:0000313" key="7">
    <source>
        <dbReference type="EMBL" id="WFD10820.1"/>
    </source>
</evidence>
<accession>A0ABY8ED05</accession>
<evidence type="ECO:0000256" key="3">
    <source>
        <dbReference type="ARBA" id="ARBA00022989"/>
    </source>
</evidence>
<dbReference type="Pfam" id="PF01226">
    <property type="entry name" value="Form_Nir_trans"/>
    <property type="match status" value="1"/>
</dbReference>
<evidence type="ECO:0000256" key="5">
    <source>
        <dbReference type="ARBA" id="ARBA00049660"/>
    </source>
</evidence>
<organism evidence="7 8">
    <name type="scientific">Tepidibacter hydrothermalis</name>
    <dbReference type="NCBI Taxonomy" id="3036126"/>
    <lineage>
        <taxon>Bacteria</taxon>
        <taxon>Bacillati</taxon>
        <taxon>Bacillota</taxon>
        <taxon>Clostridia</taxon>
        <taxon>Peptostreptococcales</taxon>
        <taxon>Peptostreptococcaceae</taxon>
        <taxon>Tepidibacter</taxon>
    </lineage>
</organism>
<comment type="subcellular location">
    <subcellularLocation>
        <location evidence="1">Membrane</location>
        <topology evidence="1">Multi-pass membrane protein</topology>
    </subcellularLocation>
</comment>
<feature type="transmembrane region" description="Helical" evidence="6">
    <location>
        <begin position="27"/>
        <end position="46"/>
    </location>
</feature>
<keyword evidence="8" id="KW-1185">Reference proteome</keyword>
<feature type="transmembrane region" description="Helical" evidence="6">
    <location>
        <begin position="66"/>
        <end position="86"/>
    </location>
</feature>
<dbReference type="InterPro" id="IPR000292">
    <property type="entry name" value="For/NO2_transpt"/>
</dbReference>
<dbReference type="Proteomes" id="UP001222800">
    <property type="component" value="Chromosome"/>
</dbReference>
<feature type="transmembrane region" description="Helical" evidence="6">
    <location>
        <begin position="185"/>
        <end position="210"/>
    </location>
</feature>